<evidence type="ECO:0000313" key="3">
    <source>
        <dbReference type="Proteomes" id="UP000234748"/>
    </source>
</evidence>
<dbReference type="OrthoDB" id="2614436at2"/>
<evidence type="ECO:0000256" key="1">
    <source>
        <dbReference type="SAM" id="Phobius"/>
    </source>
</evidence>
<sequence>MELLFLQIIILLSIVFYIPLHFKLIQDNSGMLKLLRTTHPVFALSAVFSFWFPVLSFFWFFFCLMACVYAMWRLFKRGGFYIEETLIDFSLMYLPVGGIWFIVYQMDWSLYGFSSTIALLTAIHFHYSSLFALLFLSLMGRELKNLASLPKWYTFISMVFISSPILVAIGITYSRTFEIFSVILFAIGLILYAFFSFRLKSTFISLSSATILFTMFLSILYSFRTVDIPFMIYFHGIVNAILFTGLGLIGYLRLSPKSHFDMTVIPFSSIIGDNKIGIDFFERHDLIDMVQDHPHGMVDEMNMFEHTGFHPSDIHPNIVDFYVNTVSYDMDVQPKWNRLVYPFALLYKRWSMKMEQMNFPTLQDENDTKVNSEMFKIKDEKDGRNNVRAWVRSDKKNQKAIYVAAYSTHQNNKNERFYNVYFPLPFGGMTSVLRINHFSGGGVSLTSLSDKRKDDHNGVYLTILKKKIRLPINETIDVWNEDRVIKAYHISYLFGIPVLQLHYQIKKKVTFH</sequence>
<dbReference type="AlphaFoldDB" id="A0A2N5M9I3"/>
<name>A0A2N5M9I3_9BACI</name>
<gene>
    <name evidence="2" type="ORF">CUU66_04215</name>
</gene>
<protein>
    <recommendedName>
        <fullName evidence="4">YndJ-like protein</fullName>
    </recommendedName>
</protein>
<keyword evidence="1" id="KW-0472">Membrane</keyword>
<organism evidence="2 3">
    <name type="scientific">Peribacillus deserti</name>
    <dbReference type="NCBI Taxonomy" id="673318"/>
    <lineage>
        <taxon>Bacteria</taxon>
        <taxon>Bacillati</taxon>
        <taxon>Bacillota</taxon>
        <taxon>Bacilli</taxon>
        <taxon>Bacillales</taxon>
        <taxon>Bacillaceae</taxon>
        <taxon>Peribacillus</taxon>
    </lineage>
</organism>
<accession>A0A2N5M9I3</accession>
<feature type="transmembrane region" description="Helical" evidence="1">
    <location>
        <begin position="117"/>
        <end position="140"/>
    </location>
</feature>
<feature type="transmembrane region" description="Helical" evidence="1">
    <location>
        <begin position="87"/>
        <end position="105"/>
    </location>
</feature>
<evidence type="ECO:0000313" key="2">
    <source>
        <dbReference type="EMBL" id="PLT31017.1"/>
    </source>
</evidence>
<dbReference type="Proteomes" id="UP000234748">
    <property type="component" value="Unassembled WGS sequence"/>
</dbReference>
<dbReference type="InterPro" id="IPR025450">
    <property type="entry name" value="YndJ-like"/>
</dbReference>
<comment type="caution">
    <text evidence="2">The sequence shown here is derived from an EMBL/GenBank/DDBJ whole genome shotgun (WGS) entry which is preliminary data.</text>
</comment>
<keyword evidence="1" id="KW-0812">Transmembrane</keyword>
<keyword evidence="3" id="KW-1185">Reference proteome</keyword>
<proteinExistence type="predicted"/>
<reference evidence="2 3" key="1">
    <citation type="submission" date="2017-11" db="EMBL/GenBank/DDBJ databases">
        <title>Comparitive Functional Genomics of Dry Heat Resistant strains isolated from the Viking Spacecraft.</title>
        <authorList>
            <person name="Seuylemezian A."/>
            <person name="Cooper K."/>
            <person name="Vaishampayan P."/>
        </authorList>
    </citation>
    <scope>NUCLEOTIDE SEQUENCE [LARGE SCALE GENOMIC DNA]</scope>
    <source>
        <strain evidence="2 3">V1-29</strain>
    </source>
</reference>
<dbReference type="RefSeq" id="WP_101640429.1">
    <property type="nucleotide sequence ID" value="NZ_PGUY01000013.1"/>
</dbReference>
<feature type="transmembrane region" description="Helical" evidence="1">
    <location>
        <begin position="152"/>
        <end position="173"/>
    </location>
</feature>
<feature type="transmembrane region" description="Helical" evidence="1">
    <location>
        <begin position="6"/>
        <end position="22"/>
    </location>
</feature>
<dbReference type="EMBL" id="PGUY01000013">
    <property type="protein sequence ID" value="PLT31017.1"/>
    <property type="molecule type" value="Genomic_DNA"/>
</dbReference>
<dbReference type="Pfam" id="PF14158">
    <property type="entry name" value="YndJ"/>
    <property type="match status" value="1"/>
</dbReference>
<feature type="transmembrane region" description="Helical" evidence="1">
    <location>
        <begin position="230"/>
        <end position="252"/>
    </location>
</feature>
<keyword evidence="1" id="KW-1133">Transmembrane helix</keyword>
<feature type="transmembrane region" description="Helical" evidence="1">
    <location>
        <begin position="179"/>
        <end position="197"/>
    </location>
</feature>
<evidence type="ECO:0008006" key="4">
    <source>
        <dbReference type="Google" id="ProtNLM"/>
    </source>
</evidence>
<feature type="transmembrane region" description="Helical" evidence="1">
    <location>
        <begin position="204"/>
        <end position="224"/>
    </location>
</feature>
<feature type="transmembrane region" description="Helical" evidence="1">
    <location>
        <begin position="58"/>
        <end position="75"/>
    </location>
</feature>